<comment type="similarity">
    <text evidence="1">Belongs to the prefoldin subunit alpha family.</text>
</comment>
<reference evidence="4" key="1">
    <citation type="submission" date="2020-11" db="EMBL/GenBank/DDBJ databases">
        <authorList>
            <consortium name="DOE Joint Genome Institute"/>
            <person name="Ahrendt S."/>
            <person name="Riley R."/>
            <person name="Andreopoulos W."/>
            <person name="Labutti K."/>
            <person name="Pangilinan J."/>
            <person name="Ruiz-Duenas F.J."/>
            <person name="Barrasa J.M."/>
            <person name="Sanchez-Garcia M."/>
            <person name="Camarero S."/>
            <person name="Miyauchi S."/>
            <person name="Serrano A."/>
            <person name="Linde D."/>
            <person name="Babiker R."/>
            <person name="Drula E."/>
            <person name="Ayuso-Fernandez I."/>
            <person name="Pacheco R."/>
            <person name="Padilla G."/>
            <person name="Ferreira P."/>
            <person name="Barriuso J."/>
            <person name="Kellner H."/>
            <person name="Castanera R."/>
            <person name="Alfaro M."/>
            <person name="Ramirez L."/>
            <person name="Pisabarro A.G."/>
            <person name="Kuo A."/>
            <person name="Tritt A."/>
            <person name="Lipzen A."/>
            <person name="He G."/>
            <person name="Yan M."/>
            <person name="Ng V."/>
            <person name="Cullen D."/>
            <person name="Martin F."/>
            <person name="Rosso M.-N."/>
            <person name="Henrissat B."/>
            <person name="Hibbett D."/>
            <person name="Martinez A.T."/>
            <person name="Grigoriev I.V."/>
        </authorList>
    </citation>
    <scope>NUCLEOTIDE SEQUENCE</scope>
    <source>
        <strain evidence="4">ATCC 90797</strain>
    </source>
</reference>
<feature type="compositionally biased region" description="Basic and acidic residues" evidence="3">
    <location>
        <begin position="9"/>
        <end position="19"/>
    </location>
</feature>
<evidence type="ECO:0000256" key="1">
    <source>
        <dbReference type="ARBA" id="ARBA00010048"/>
    </source>
</evidence>
<comment type="caution">
    <text evidence="4">The sequence shown here is derived from an EMBL/GenBank/DDBJ whole genome shotgun (WGS) entry which is preliminary data.</text>
</comment>
<dbReference type="GO" id="GO:0007017">
    <property type="term" value="P:microtubule-based process"/>
    <property type="evidence" value="ECO:0007669"/>
    <property type="project" value="TreeGrafter"/>
</dbReference>
<dbReference type="PANTHER" id="PTHR12409:SF0">
    <property type="entry name" value="PREFOLDIN SUBUNIT 3"/>
    <property type="match status" value="1"/>
</dbReference>
<keyword evidence="5" id="KW-1185">Reference proteome</keyword>
<dbReference type="PANTHER" id="PTHR12409">
    <property type="entry name" value="PREFOLDIN SUBUNIT 3"/>
    <property type="match status" value="1"/>
</dbReference>
<dbReference type="GO" id="GO:0006457">
    <property type="term" value="P:protein folding"/>
    <property type="evidence" value="ECO:0007669"/>
    <property type="project" value="InterPro"/>
</dbReference>
<organism evidence="4 5">
    <name type="scientific">Pleurotus eryngii</name>
    <name type="common">Boletus of the steppes</name>
    <dbReference type="NCBI Taxonomy" id="5323"/>
    <lineage>
        <taxon>Eukaryota</taxon>
        <taxon>Fungi</taxon>
        <taxon>Dikarya</taxon>
        <taxon>Basidiomycota</taxon>
        <taxon>Agaricomycotina</taxon>
        <taxon>Agaricomycetes</taxon>
        <taxon>Agaricomycetidae</taxon>
        <taxon>Agaricales</taxon>
        <taxon>Pleurotineae</taxon>
        <taxon>Pleurotaceae</taxon>
        <taxon>Pleurotus</taxon>
    </lineage>
</organism>
<proteinExistence type="inferred from homology"/>
<evidence type="ECO:0000256" key="3">
    <source>
        <dbReference type="SAM" id="MobiDB-lite"/>
    </source>
</evidence>
<protein>
    <submittedName>
        <fullName evidence="4">Uncharacterized protein</fullName>
    </submittedName>
</protein>
<dbReference type="AlphaFoldDB" id="A0A9P6DBH6"/>
<sequence length="83" mass="9600">MSSGSVLLTEERNPRDTDRPISPYQADVEQYLGGPEGEVEIPLRNFQDAIAKYRYMENNLAQRRRGLEDEIPDIRKTLNMVEC</sequence>
<dbReference type="Proteomes" id="UP000807025">
    <property type="component" value="Unassembled WGS sequence"/>
</dbReference>
<dbReference type="GO" id="GO:0005737">
    <property type="term" value="C:cytoplasm"/>
    <property type="evidence" value="ECO:0007669"/>
    <property type="project" value="TreeGrafter"/>
</dbReference>
<feature type="region of interest" description="Disordered" evidence="3">
    <location>
        <begin position="1"/>
        <end position="25"/>
    </location>
</feature>
<dbReference type="GO" id="GO:0016272">
    <property type="term" value="C:prefoldin complex"/>
    <property type="evidence" value="ECO:0007669"/>
    <property type="project" value="InterPro"/>
</dbReference>
<evidence type="ECO:0000313" key="5">
    <source>
        <dbReference type="Proteomes" id="UP000807025"/>
    </source>
</evidence>
<dbReference type="EMBL" id="MU154662">
    <property type="protein sequence ID" value="KAF9489713.1"/>
    <property type="molecule type" value="Genomic_DNA"/>
</dbReference>
<accession>A0A9P6DBH6</accession>
<dbReference type="GO" id="GO:0007021">
    <property type="term" value="P:tubulin complex assembly"/>
    <property type="evidence" value="ECO:0007669"/>
    <property type="project" value="TreeGrafter"/>
</dbReference>
<evidence type="ECO:0000313" key="4">
    <source>
        <dbReference type="EMBL" id="KAF9489713.1"/>
    </source>
</evidence>
<name>A0A9P6DBH6_PLEER</name>
<gene>
    <name evidence="4" type="ORF">BDN71DRAFT_1511865</name>
</gene>
<dbReference type="OrthoDB" id="6375174at2759"/>
<keyword evidence="2" id="KW-0143">Chaperone</keyword>
<evidence type="ECO:0000256" key="2">
    <source>
        <dbReference type="ARBA" id="ARBA00023186"/>
    </source>
</evidence>
<dbReference type="GO" id="GO:0015631">
    <property type="term" value="F:tubulin binding"/>
    <property type="evidence" value="ECO:0007669"/>
    <property type="project" value="TreeGrafter"/>
</dbReference>
<dbReference type="InterPro" id="IPR016655">
    <property type="entry name" value="PFD3"/>
</dbReference>